<dbReference type="CDD" id="cd12797">
    <property type="entry name" value="M23_peptidase"/>
    <property type="match status" value="1"/>
</dbReference>
<evidence type="ECO:0000313" key="3">
    <source>
        <dbReference type="EMBL" id="MCR2802635.1"/>
    </source>
</evidence>
<accession>A0A9X2MLP7</accession>
<dbReference type="InterPro" id="IPR011055">
    <property type="entry name" value="Dup_hybrid_motif"/>
</dbReference>
<feature type="compositionally biased region" description="Basic and acidic residues" evidence="1">
    <location>
        <begin position="81"/>
        <end position="90"/>
    </location>
</feature>
<dbReference type="EMBL" id="JANIPJ010000001">
    <property type="protein sequence ID" value="MCR2802635.1"/>
    <property type="molecule type" value="Genomic_DNA"/>
</dbReference>
<dbReference type="Proteomes" id="UP001141950">
    <property type="component" value="Unassembled WGS sequence"/>
</dbReference>
<feature type="region of interest" description="Disordered" evidence="1">
    <location>
        <begin position="18"/>
        <end position="129"/>
    </location>
</feature>
<dbReference type="Gene3D" id="2.70.70.10">
    <property type="entry name" value="Glucose Permease (Domain IIA)"/>
    <property type="match status" value="1"/>
</dbReference>
<keyword evidence="4" id="KW-1185">Reference proteome</keyword>
<sequence>MGVRDDVKLRRQEKIRSLLHQYQERPQQTEISIPQPKRGRPSGVAPESEALLDEQDSWRSAPDWAAMQPELTDPKPGARRSRPEDPELAWKKNPNPWAGWDNGSPSTSGARSFVKSQHTDDFEPPEGGGWGSLRKSFAWKLILSAALFGGIWMMFELDHPLAQQGQQFVKEAMTDEMNFDAVALWYKDVFAGAPSFIPIFEERGGGAALVDGEPNTPVVAPIEEAVIVRTFAELLNGIELAGESGAPVVAVETGRVIQVTEKGDSILIQHANDRITIYGKLGTANVAVNDWVEAGQQIGSLQTAVDGEQSFLHFAVKQNDRYMDPLDVIPID</sequence>
<dbReference type="PANTHER" id="PTHR21666">
    <property type="entry name" value="PEPTIDASE-RELATED"/>
    <property type="match status" value="1"/>
</dbReference>
<feature type="compositionally biased region" description="Polar residues" evidence="1">
    <location>
        <begin position="103"/>
        <end position="116"/>
    </location>
</feature>
<dbReference type="RefSeq" id="WP_257442233.1">
    <property type="nucleotide sequence ID" value="NZ_JANIPJ010000001.1"/>
</dbReference>
<dbReference type="GO" id="GO:0004222">
    <property type="term" value="F:metalloendopeptidase activity"/>
    <property type="evidence" value="ECO:0007669"/>
    <property type="project" value="TreeGrafter"/>
</dbReference>
<dbReference type="AlphaFoldDB" id="A0A9X2MLP7"/>
<feature type="domain" description="M23ase beta-sheet core" evidence="2">
    <location>
        <begin position="236"/>
        <end position="325"/>
    </location>
</feature>
<evidence type="ECO:0000259" key="2">
    <source>
        <dbReference type="Pfam" id="PF01551"/>
    </source>
</evidence>
<dbReference type="InterPro" id="IPR050570">
    <property type="entry name" value="Cell_wall_metabolism_enzyme"/>
</dbReference>
<evidence type="ECO:0000313" key="4">
    <source>
        <dbReference type="Proteomes" id="UP001141950"/>
    </source>
</evidence>
<protein>
    <submittedName>
        <fullName evidence="3">M23 family metallopeptidase</fullName>
    </submittedName>
</protein>
<proteinExistence type="predicted"/>
<evidence type="ECO:0000256" key="1">
    <source>
        <dbReference type="SAM" id="MobiDB-lite"/>
    </source>
</evidence>
<dbReference type="SUPFAM" id="SSF51261">
    <property type="entry name" value="Duplicated hybrid motif"/>
    <property type="match status" value="1"/>
</dbReference>
<organism evidence="3 4">
    <name type="scientific">Paenibacillus soyae</name>
    <dbReference type="NCBI Taxonomy" id="2969249"/>
    <lineage>
        <taxon>Bacteria</taxon>
        <taxon>Bacillati</taxon>
        <taxon>Bacillota</taxon>
        <taxon>Bacilli</taxon>
        <taxon>Bacillales</taxon>
        <taxon>Paenibacillaceae</taxon>
        <taxon>Paenibacillus</taxon>
    </lineage>
</organism>
<reference evidence="3" key="1">
    <citation type="submission" date="2022-08" db="EMBL/GenBank/DDBJ databases">
        <title>The genomic sequence of strain Paenibacillus sp. SCIV0701.</title>
        <authorList>
            <person name="Zhao H."/>
        </authorList>
    </citation>
    <scope>NUCLEOTIDE SEQUENCE</scope>
    <source>
        <strain evidence="3">SCIV0701</strain>
    </source>
</reference>
<dbReference type="InterPro" id="IPR016047">
    <property type="entry name" value="M23ase_b-sheet_dom"/>
</dbReference>
<gene>
    <name evidence="3" type="ORF">NQZ67_01955</name>
</gene>
<dbReference type="PANTHER" id="PTHR21666:SF270">
    <property type="entry name" value="MUREIN HYDROLASE ACTIVATOR ENVC"/>
    <property type="match status" value="1"/>
</dbReference>
<comment type="caution">
    <text evidence="3">The sequence shown here is derived from an EMBL/GenBank/DDBJ whole genome shotgun (WGS) entry which is preliminary data.</text>
</comment>
<name>A0A9X2MLP7_9BACL</name>
<dbReference type="Pfam" id="PF01551">
    <property type="entry name" value="Peptidase_M23"/>
    <property type="match status" value="1"/>
</dbReference>